<protein>
    <submittedName>
        <fullName evidence="1">Uncharacterized protein</fullName>
    </submittedName>
</protein>
<keyword evidence="2" id="KW-1185">Reference proteome</keyword>
<evidence type="ECO:0000313" key="1">
    <source>
        <dbReference type="EMBL" id="KAI5678800.1"/>
    </source>
</evidence>
<dbReference type="EMBL" id="CM044702">
    <property type="protein sequence ID" value="KAI5678800.1"/>
    <property type="molecule type" value="Genomic_DNA"/>
</dbReference>
<accession>A0ACC0C1J1</accession>
<name>A0ACC0C1J1_CATRO</name>
<reference evidence="2" key="1">
    <citation type="journal article" date="2023" name="Nat. Plants">
        <title>Single-cell RNA sequencing provides a high-resolution roadmap for understanding the multicellular compartmentation of specialized metabolism.</title>
        <authorList>
            <person name="Sun S."/>
            <person name="Shen X."/>
            <person name="Li Y."/>
            <person name="Li Y."/>
            <person name="Wang S."/>
            <person name="Li R."/>
            <person name="Zhang H."/>
            <person name="Shen G."/>
            <person name="Guo B."/>
            <person name="Wei J."/>
            <person name="Xu J."/>
            <person name="St-Pierre B."/>
            <person name="Chen S."/>
            <person name="Sun C."/>
        </authorList>
    </citation>
    <scope>NUCLEOTIDE SEQUENCE [LARGE SCALE GENOMIC DNA]</scope>
</reference>
<organism evidence="1 2">
    <name type="scientific">Catharanthus roseus</name>
    <name type="common">Madagascar periwinkle</name>
    <name type="synonym">Vinca rosea</name>
    <dbReference type="NCBI Taxonomy" id="4058"/>
    <lineage>
        <taxon>Eukaryota</taxon>
        <taxon>Viridiplantae</taxon>
        <taxon>Streptophyta</taxon>
        <taxon>Embryophyta</taxon>
        <taxon>Tracheophyta</taxon>
        <taxon>Spermatophyta</taxon>
        <taxon>Magnoliopsida</taxon>
        <taxon>eudicotyledons</taxon>
        <taxon>Gunneridae</taxon>
        <taxon>Pentapetalae</taxon>
        <taxon>asterids</taxon>
        <taxon>lamiids</taxon>
        <taxon>Gentianales</taxon>
        <taxon>Apocynaceae</taxon>
        <taxon>Rauvolfioideae</taxon>
        <taxon>Vinceae</taxon>
        <taxon>Catharanthinae</taxon>
        <taxon>Catharanthus</taxon>
    </lineage>
</organism>
<evidence type="ECO:0000313" key="2">
    <source>
        <dbReference type="Proteomes" id="UP001060085"/>
    </source>
</evidence>
<gene>
    <name evidence="1" type="ORF">M9H77_09750</name>
</gene>
<comment type="caution">
    <text evidence="1">The sequence shown here is derived from an EMBL/GenBank/DDBJ whole genome shotgun (WGS) entry which is preliminary data.</text>
</comment>
<proteinExistence type="predicted"/>
<dbReference type="Proteomes" id="UP001060085">
    <property type="component" value="Linkage Group LG02"/>
</dbReference>
<sequence>MAPVISRSLTSAPVASLAYPTASFSAKKSGIGKVGFFRNAFLPGNGLRNSFAKSGLQWRLDKRESRLVVKCEGGGGAAVAEKEATEASGETHQYQAEVSRLLDLIVHSLYSHKEVFLRELVSNASDALDKLRFLSVTEPALLGDAGELEIRIKPDPDNGTITITDTGIGMTKEELIDCLGTIAQSGTSKFLKALKENQDLGADNGLIGQFGVGFYSAFLVAEKVEVSTKSPRSDKQYVWESVADSSSYVIREETNPEKLLHRGTQITLYLREDDKYEFSEPTRIQNLVKNYSQFVSFPIYMWLEKSRTVEVEEEETPKEGEEKPEGEKQKKKTTKTEKYWDWELTNETKPIWMRNPKEVEKEQYQEFYKKTFNEFLDPLAYTHFTTEGEVEFRSVLYIPGMAPLNNEDVINPKTKNIRLYVKRVFISDDFDGELFPRYLSFVKGVVDSDDLPLNVSREILQESRIVRIMKKRLVRKAFDMIQELSESEDKEDYKKFWENFGKFLKLGCIEDSGNHKRITPLLRFFSSKSEEDLISLDEYVENMGEKQNAIYYLASDSLKSAKSAPFLEKLIQKDIEVLYLIEPIDEVAIQNLQTYKEKKFVDISKEDLELGDEDEVNERETKQEYNLLCDWIKQQLGDKVAKVQVSKRLSSSPCVLVSGKFGWSANMERLMRAQTLGDTSSLEFMRGRRILEINPDHPIVKDLKAACKNAPESDDAKRVVELLYDTALISSGYTPESPAELGNKIYEMMAMAVGGRWGRMEENEEENESQENETETDSSSADGSETEVVEPSEVRTEKDPWSD</sequence>